<keyword evidence="3" id="KW-0831">Ubiquinone biosynthesis</keyword>
<dbReference type="PANTHER" id="PTHR43464:SF19">
    <property type="entry name" value="UBIQUINONE BIOSYNTHESIS O-METHYLTRANSFERASE, MITOCHONDRIAL"/>
    <property type="match status" value="1"/>
</dbReference>
<evidence type="ECO:0000256" key="1">
    <source>
        <dbReference type="ARBA" id="ARBA00022603"/>
    </source>
</evidence>
<protein>
    <submittedName>
        <fullName evidence="6">3-demethylubiquinone-9 3-methyltransferase</fullName>
    </submittedName>
</protein>
<reference evidence="6 7" key="1">
    <citation type="submission" date="2016-10" db="EMBL/GenBank/DDBJ databases">
        <authorList>
            <person name="de Groot N.N."/>
        </authorList>
    </citation>
    <scope>NUCLEOTIDE SEQUENCE [LARGE SCALE GENOMIC DNA]</scope>
    <source>
        <strain evidence="6 7">DSM 20117</strain>
    </source>
</reference>
<dbReference type="EMBL" id="FNKH01000002">
    <property type="protein sequence ID" value="SDQ81011.1"/>
    <property type="molecule type" value="Genomic_DNA"/>
</dbReference>
<proteinExistence type="predicted"/>
<dbReference type="Gene3D" id="3.40.50.150">
    <property type="entry name" value="Vaccinia Virus protein VP39"/>
    <property type="match status" value="1"/>
</dbReference>
<keyword evidence="1 6" id="KW-0489">Methyltransferase</keyword>
<dbReference type="Proteomes" id="UP000181917">
    <property type="component" value="Unassembled WGS sequence"/>
</dbReference>
<accession>A0A1H1DWW6</accession>
<evidence type="ECO:0000256" key="3">
    <source>
        <dbReference type="ARBA" id="ARBA00022688"/>
    </source>
</evidence>
<dbReference type="RefSeq" id="WP_074700857.1">
    <property type="nucleotide sequence ID" value="NZ_CP018863.1"/>
</dbReference>
<keyword evidence="4" id="KW-0949">S-adenosyl-L-methionine</keyword>
<dbReference type="Pfam" id="PF08241">
    <property type="entry name" value="Methyltransf_11"/>
    <property type="match status" value="1"/>
</dbReference>
<dbReference type="InterPro" id="IPR029063">
    <property type="entry name" value="SAM-dependent_MTases_sf"/>
</dbReference>
<evidence type="ECO:0000313" key="6">
    <source>
        <dbReference type="EMBL" id="SDQ81011.1"/>
    </source>
</evidence>
<name>A0A1H1DWW6_9MICC</name>
<dbReference type="NCBIfam" id="TIGR01983">
    <property type="entry name" value="UbiG"/>
    <property type="match status" value="1"/>
</dbReference>
<evidence type="ECO:0000256" key="4">
    <source>
        <dbReference type="ARBA" id="ARBA00022691"/>
    </source>
</evidence>
<dbReference type="InterPro" id="IPR010233">
    <property type="entry name" value="UbiG_MeTrfase"/>
</dbReference>
<evidence type="ECO:0000256" key="2">
    <source>
        <dbReference type="ARBA" id="ARBA00022679"/>
    </source>
</evidence>
<dbReference type="CDD" id="cd02440">
    <property type="entry name" value="AdoMet_MTases"/>
    <property type="match status" value="1"/>
</dbReference>
<evidence type="ECO:0000259" key="5">
    <source>
        <dbReference type="Pfam" id="PF08241"/>
    </source>
</evidence>
<keyword evidence="2 6" id="KW-0808">Transferase</keyword>
<evidence type="ECO:0000313" key="7">
    <source>
        <dbReference type="Proteomes" id="UP000181917"/>
    </source>
</evidence>
<dbReference type="KEGG" id="acry:AC20117_04160"/>
<keyword evidence="7" id="KW-1185">Reference proteome</keyword>
<dbReference type="SUPFAM" id="SSF53335">
    <property type="entry name" value="S-adenosyl-L-methionine-dependent methyltransferases"/>
    <property type="match status" value="1"/>
</dbReference>
<sequence length="295" mass="32093">MAGNSGPIDNDVYNRLGSSWWDEDNPLNLLHGSLTPARMAYFSEVLQRELGDEDGRTAKANYAGDSAVAQPIGAGLKALDVGCGAGLLGEEFARLGFDVMGMDPSAVAIEAARTHAEKSGLRIRYQVGAGEQLPVEDRTFDVVYCCDVLEHVADLPRVLAESARVMKPGGLYLFDTINRTATSKILAIKLMQEWAPTRIIDTELHVWEKFIKPNELASLLIGNGLQPAGLSGLAPRANPLAMLRGFVQARRGRISYGELSRRLDFGTVRRTSLSYMGYAVKRRNRGPQVGSEAGE</sequence>
<feature type="domain" description="Methyltransferase type 11" evidence="5">
    <location>
        <begin position="79"/>
        <end position="174"/>
    </location>
</feature>
<dbReference type="AlphaFoldDB" id="A0A1H1DWW6"/>
<dbReference type="STRING" id="37928.SAMN04489742_2656"/>
<dbReference type="InterPro" id="IPR013216">
    <property type="entry name" value="Methyltransf_11"/>
</dbReference>
<gene>
    <name evidence="6" type="ORF">SAMN04489742_2656</name>
</gene>
<keyword evidence="6" id="KW-0830">Ubiquinone</keyword>
<dbReference type="GO" id="GO:0032259">
    <property type="term" value="P:methylation"/>
    <property type="evidence" value="ECO:0007669"/>
    <property type="project" value="UniProtKB-KW"/>
</dbReference>
<dbReference type="PANTHER" id="PTHR43464">
    <property type="entry name" value="METHYLTRANSFERASE"/>
    <property type="match status" value="1"/>
</dbReference>
<dbReference type="GO" id="GO:0010420">
    <property type="term" value="F:polyprenyldihydroxybenzoate methyltransferase activity"/>
    <property type="evidence" value="ECO:0007669"/>
    <property type="project" value="InterPro"/>
</dbReference>
<dbReference type="GO" id="GO:0061542">
    <property type="term" value="F:3-demethylubiquinol 3-O-methyltransferase activity"/>
    <property type="evidence" value="ECO:0007669"/>
    <property type="project" value="InterPro"/>
</dbReference>
<organism evidence="6 7">
    <name type="scientific">Crystallibacter crystallopoietes</name>
    <dbReference type="NCBI Taxonomy" id="37928"/>
    <lineage>
        <taxon>Bacteria</taxon>
        <taxon>Bacillati</taxon>
        <taxon>Actinomycetota</taxon>
        <taxon>Actinomycetes</taxon>
        <taxon>Micrococcales</taxon>
        <taxon>Micrococcaceae</taxon>
        <taxon>Crystallibacter</taxon>
    </lineage>
</organism>
<dbReference type="OrthoDB" id="9805171at2"/>